<dbReference type="Proteomes" id="UP000346198">
    <property type="component" value="Unassembled WGS sequence"/>
</dbReference>
<dbReference type="InterPro" id="IPR011050">
    <property type="entry name" value="Pectin_lyase_fold/virulence"/>
</dbReference>
<feature type="chain" id="PRO_5025421702" evidence="1">
    <location>
        <begin position="26"/>
        <end position="513"/>
    </location>
</feature>
<evidence type="ECO:0000313" key="2">
    <source>
        <dbReference type="EMBL" id="VGO20395.1"/>
    </source>
</evidence>
<organism evidence="2 3">
    <name type="scientific">Pontiella sulfatireligans</name>
    <dbReference type="NCBI Taxonomy" id="2750658"/>
    <lineage>
        <taxon>Bacteria</taxon>
        <taxon>Pseudomonadati</taxon>
        <taxon>Kiritimatiellota</taxon>
        <taxon>Kiritimatiellia</taxon>
        <taxon>Kiritimatiellales</taxon>
        <taxon>Pontiellaceae</taxon>
        <taxon>Pontiella</taxon>
    </lineage>
</organism>
<proteinExistence type="predicted"/>
<protein>
    <submittedName>
        <fullName evidence="2">Iota-carrageenase</fullName>
    </submittedName>
</protein>
<dbReference type="AlphaFoldDB" id="A0A6C2UJJ5"/>
<keyword evidence="1" id="KW-0732">Signal</keyword>
<feature type="signal peptide" evidence="1">
    <location>
        <begin position="1"/>
        <end position="25"/>
    </location>
</feature>
<dbReference type="SUPFAM" id="SSF51126">
    <property type="entry name" value="Pectin lyase-like"/>
    <property type="match status" value="1"/>
</dbReference>
<dbReference type="EMBL" id="CAAHFH010000001">
    <property type="protein sequence ID" value="VGO20395.1"/>
    <property type="molecule type" value="Genomic_DNA"/>
</dbReference>
<evidence type="ECO:0000313" key="3">
    <source>
        <dbReference type="Proteomes" id="UP000346198"/>
    </source>
</evidence>
<dbReference type="RefSeq" id="WP_136061815.1">
    <property type="nucleotide sequence ID" value="NZ_CAAHFH010000001.1"/>
</dbReference>
<sequence length="513" mass="55250">MTHRSHLFIALFAVFMITQCSSVLAAYVEPAGWADLPVEELSAVHGDNSARLQAAVDRATVNGGRIRLKKGTYELANVVLKSNVHLEVEAGTVIAPYAGGSGTVNIFSVGGGPDAEVQHVSFRGIGGRFSINYPSDFTRNSRAFAVSNIDNLLIRDIDITENYTKFSAIALLLPGGSTLKSHRAKNVTVTQVSLLHSSYGYSLVQANTGQDMLFSHLIATDAGVTVRVETDLESNNLYNIGVDNISIQNVTNVNGNAAVFMQPHSIANGDVRVDGVVAIESSAGVVIFKNNGRFPDLPDGSFGSGSYVRNVSVVYGMDTPMNYARIKYMPPSLIPLAQREPDGAPSAYRGPSATAVINLLPDQVSVNYSDITHSGPNLSEYLKIVEIERRNGSSGLLHWDNFISRYSLSGSPTIDSDSDGLNDWGEYLKGGNPTNSAHRGVPPVINPYAGNIVFSLVGDRHVSCEILTNTNLMSNTWDTNTTIQVTTDNGIMNSYTNTINVAEDQLFIKLIVE</sequence>
<evidence type="ECO:0000256" key="1">
    <source>
        <dbReference type="SAM" id="SignalP"/>
    </source>
</evidence>
<dbReference type="InterPro" id="IPR012334">
    <property type="entry name" value="Pectin_lyas_fold"/>
</dbReference>
<keyword evidence="3" id="KW-1185">Reference proteome</keyword>
<dbReference type="Gene3D" id="2.160.20.10">
    <property type="entry name" value="Single-stranded right-handed beta-helix, Pectin lyase-like"/>
    <property type="match status" value="1"/>
</dbReference>
<name>A0A6C2UJJ5_9BACT</name>
<gene>
    <name evidence="2" type="primary">cgiA_20</name>
    <name evidence="2" type="ORF">SCARR_02458</name>
</gene>
<accession>A0A6C2UJJ5</accession>
<reference evidence="2 3" key="1">
    <citation type="submission" date="2019-04" db="EMBL/GenBank/DDBJ databases">
        <authorList>
            <person name="Van Vliet M D."/>
        </authorList>
    </citation>
    <scope>NUCLEOTIDE SEQUENCE [LARGE SCALE GENOMIC DNA]</scope>
    <source>
        <strain evidence="2 3">F21</strain>
    </source>
</reference>